<dbReference type="SMART" id="SM00918">
    <property type="entry name" value="Lig_chan-Glu_bd"/>
    <property type="match status" value="1"/>
</dbReference>
<keyword evidence="9" id="KW-1071">Ligand-gated ion channel</keyword>
<dbReference type="SUPFAM" id="SSF53850">
    <property type="entry name" value="Periplasmic binding protein-like II"/>
    <property type="match status" value="1"/>
</dbReference>
<evidence type="ECO:0000256" key="4">
    <source>
        <dbReference type="ARBA" id="ARBA00022989"/>
    </source>
</evidence>
<evidence type="ECO:0000256" key="11">
    <source>
        <dbReference type="SAM" id="Phobius"/>
    </source>
</evidence>
<keyword evidence="2" id="KW-0813">Transport</keyword>
<evidence type="ECO:0000259" key="12">
    <source>
        <dbReference type="SMART" id="SM00918"/>
    </source>
</evidence>
<comment type="subcellular location">
    <subcellularLocation>
        <location evidence="1">Membrane</location>
        <topology evidence="1">Multi-pass membrane protein</topology>
    </subcellularLocation>
</comment>
<accession>A0ABQ9EXZ4</accession>
<evidence type="ECO:0000256" key="2">
    <source>
        <dbReference type="ARBA" id="ARBA00022448"/>
    </source>
</evidence>
<dbReference type="Gene3D" id="3.40.190.10">
    <property type="entry name" value="Periplasmic binding protein-like II"/>
    <property type="match status" value="2"/>
</dbReference>
<comment type="caution">
    <text evidence="13">The sequence shown here is derived from an EMBL/GenBank/DDBJ whole genome shotgun (WGS) entry which is preliminary data.</text>
</comment>
<evidence type="ECO:0000256" key="6">
    <source>
        <dbReference type="ARBA" id="ARBA00023136"/>
    </source>
</evidence>
<keyword evidence="4 11" id="KW-1133">Transmembrane helix</keyword>
<protein>
    <recommendedName>
        <fullName evidence="12">Ionotropic glutamate receptor L-glutamate and glycine-binding domain-containing protein</fullName>
    </recommendedName>
</protein>
<proteinExistence type="predicted"/>
<evidence type="ECO:0000313" key="13">
    <source>
        <dbReference type="EMBL" id="KAJ8309944.1"/>
    </source>
</evidence>
<evidence type="ECO:0000256" key="7">
    <source>
        <dbReference type="ARBA" id="ARBA00023170"/>
    </source>
</evidence>
<dbReference type="InterPro" id="IPR019594">
    <property type="entry name" value="Glu/Gly-bd"/>
</dbReference>
<evidence type="ECO:0000256" key="10">
    <source>
        <dbReference type="ARBA" id="ARBA00023303"/>
    </source>
</evidence>
<reference evidence="13 14" key="1">
    <citation type="submission" date="2022-12" db="EMBL/GenBank/DDBJ databases">
        <title>Chromosome-level genome of Tegillarca granosa.</title>
        <authorList>
            <person name="Kim J."/>
        </authorList>
    </citation>
    <scope>NUCLEOTIDE SEQUENCE [LARGE SCALE GENOMIC DNA]</scope>
    <source>
        <strain evidence="13">Teg-2019</strain>
        <tissue evidence="13">Adductor muscle</tissue>
    </source>
</reference>
<dbReference type="Proteomes" id="UP001217089">
    <property type="component" value="Unassembled WGS sequence"/>
</dbReference>
<organism evidence="13 14">
    <name type="scientific">Tegillarca granosa</name>
    <name type="common">Malaysian cockle</name>
    <name type="synonym">Anadara granosa</name>
    <dbReference type="NCBI Taxonomy" id="220873"/>
    <lineage>
        <taxon>Eukaryota</taxon>
        <taxon>Metazoa</taxon>
        <taxon>Spiralia</taxon>
        <taxon>Lophotrochozoa</taxon>
        <taxon>Mollusca</taxon>
        <taxon>Bivalvia</taxon>
        <taxon>Autobranchia</taxon>
        <taxon>Pteriomorphia</taxon>
        <taxon>Arcoida</taxon>
        <taxon>Arcoidea</taxon>
        <taxon>Arcidae</taxon>
        <taxon>Tegillarca</taxon>
    </lineage>
</organism>
<keyword evidence="8" id="KW-0325">Glycoprotein</keyword>
<keyword evidence="6 11" id="KW-0472">Membrane</keyword>
<evidence type="ECO:0000256" key="8">
    <source>
        <dbReference type="ARBA" id="ARBA00023180"/>
    </source>
</evidence>
<keyword evidence="14" id="KW-1185">Reference proteome</keyword>
<feature type="domain" description="Ionotropic glutamate receptor L-glutamate and glycine-binding" evidence="12">
    <location>
        <begin position="409"/>
        <end position="500"/>
    </location>
</feature>
<evidence type="ECO:0000256" key="5">
    <source>
        <dbReference type="ARBA" id="ARBA00023065"/>
    </source>
</evidence>
<gene>
    <name evidence="13" type="ORF">KUTeg_011809</name>
</gene>
<evidence type="ECO:0000256" key="1">
    <source>
        <dbReference type="ARBA" id="ARBA00004141"/>
    </source>
</evidence>
<keyword evidence="5" id="KW-0406">Ion transport</keyword>
<dbReference type="EMBL" id="JARBDR010000640">
    <property type="protein sequence ID" value="KAJ8309944.1"/>
    <property type="molecule type" value="Genomic_DNA"/>
</dbReference>
<evidence type="ECO:0000256" key="9">
    <source>
        <dbReference type="ARBA" id="ARBA00023286"/>
    </source>
</evidence>
<evidence type="ECO:0000313" key="14">
    <source>
        <dbReference type="Proteomes" id="UP001217089"/>
    </source>
</evidence>
<keyword evidence="7" id="KW-0675">Receptor</keyword>
<evidence type="ECO:0000256" key="3">
    <source>
        <dbReference type="ARBA" id="ARBA00022692"/>
    </source>
</evidence>
<feature type="transmembrane region" description="Helical" evidence="11">
    <location>
        <begin position="439"/>
        <end position="457"/>
    </location>
</feature>
<sequence length="528" mass="61473">MTTTLILKTGSKSSYIRYWQKELFQTVYIIQICFYITTDPPLHQFYRPQNMQQQDVDLIVVSLKSRNPYTEGMNRKIHTPIISISRLYNYGIPTNICATGVSEREITGCNIDYLSRIHQKSDVIRDTFVSMAVKSGWTTVVIFYDNKTVNMLNMVYMLKIYRSCSETSFVDNLLKPLSDFGISDFLKYNFDTLSSVTDIDNILNQLYHRLNDDGLNVTLLCEITCIKAVIQRVHVTHANMYDSSKVNKRKTAMHQNSKWLILAVFNEDMKQIPWHSFDLDNVALLDFGCSSLTEDQNKFMKQHIFNLRSQMDELLCGNYKDTSATSVHVLKLKMESIMESLDNVINTYEKNIFFPLKSLLWYKHGRELTTVGKVDMKGKLFLQQSDIYPNIHYGFNTRKFIVTTLAWPPFVKKVKHNGTIIYSGFCIDLLKELATTLNFTYLTILLGVCYLPIRNVIIESHSTTRRKISMRYEITEPADQEWGRLRKNKTWTGMIGQLENESQIKHQTAISTALGYFIHIYVRKWRTK</sequence>
<keyword evidence="3 11" id="KW-0812">Transmembrane</keyword>
<keyword evidence="10" id="KW-0407">Ion channel</keyword>
<name>A0ABQ9EXZ4_TEGGR</name>